<dbReference type="OrthoDB" id="269621at2"/>
<dbReference type="Gene3D" id="3.40.50.300">
    <property type="entry name" value="P-loop containing nucleotide triphosphate hydrolases"/>
    <property type="match status" value="1"/>
</dbReference>
<evidence type="ECO:0000313" key="6">
    <source>
        <dbReference type="Proteomes" id="UP000000496"/>
    </source>
</evidence>
<organism evidence="5 6">
    <name type="scientific">Simkania negevensis (strain ATCC VR-1471 / DSM 27360 / Z)</name>
    <dbReference type="NCBI Taxonomy" id="331113"/>
    <lineage>
        <taxon>Bacteria</taxon>
        <taxon>Pseudomonadati</taxon>
        <taxon>Chlamydiota</taxon>
        <taxon>Chlamydiia</taxon>
        <taxon>Parachlamydiales</taxon>
        <taxon>Simkaniaceae</taxon>
        <taxon>Simkania</taxon>
    </lineage>
</organism>
<dbReference type="eggNOG" id="COG1466">
    <property type="taxonomic scope" value="Bacteria"/>
</dbReference>
<evidence type="ECO:0000256" key="1">
    <source>
        <dbReference type="ARBA" id="ARBA00022679"/>
    </source>
</evidence>
<dbReference type="InterPro" id="IPR027417">
    <property type="entry name" value="P-loop_NTPase"/>
</dbReference>
<dbReference type="NCBIfam" id="TIGR01128">
    <property type="entry name" value="holA"/>
    <property type="match status" value="1"/>
</dbReference>
<protein>
    <recommendedName>
        <fullName evidence="7">DNA polymerase III delta N-terminal domain-containing protein</fullName>
    </recommendedName>
</protein>
<dbReference type="GO" id="GO:0003677">
    <property type="term" value="F:DNA binding"/>
    <property type="evidence" value="ECO:0007669"/>
    <property type="project" value="InterPro"/>
</dbReference>
<keyword evidence="2" id="KW-0548">Nucleotidyltransferase</keyword>
<dbReference type="EMBL" id="FR872582">
    <property type="protein sequence ID" value="CCB88979.1"/>
    <property type="molecule type" value="Genomic_DNA"/>
</dbReference>
<name>F8L865_SIMNZ</name>
<dbReference type="HOGENOM" id="CLU_808553_0_0_0"/>
<dbReference type="AlphaFoldDB" id="F8L865"/>
<keyword evidence="4" id="KW-0239">DNA-directed DNA polymerase</keyword>
<dbReference type="GO" id="GO:0003887">
    <property type="term" value="F:DNA-directed DNA polymerase activity"/>
    <property type="evidence" value="ECO:0007669"/>
    <property type="project" value="UniProtKB-KW"/>
</dbReference>
<sequence length="344" mass="39636">MMKFVKAEAFEKQLDESLPEHPSPLYGVALEDPFERQFVIERLIQQIGGEAHWMRSSETSLATFIEELDSPSLFASKRVLIYDEVEKIKKGEFIETRLTDLPDGMHVICGGSEIGFYEPLKKEMVFLDLSQEKPWERTNRLKRWLLQEVKRGGKMMSADAAAYLSEFCSTNFEALIQEVQKLITYVGDAPEIDLQAVRAIATLQVSQKGWQLSEAMIWGGDIHFPTLHRLDGQELYSFLGQLRYQLQLGLVIASCMKRKEEQQLLQEYPKLPQKSLDRYKRLAETLSVDYFKEGLKDLFELELQSRMKVADLPLLFDRFIGGLILKQLKKSALDNAKVFGIRRS</sequence>
<reference evidence="5 6" key="2">
    <citation type="journal article" date="2011" name="Mol. Biol. Evol.">
        <title>Unity in variety--the pan-genome of the Chlamydiae.</title>
        <authorList>
            <person name="Collingro A."/>
            <person name="Tischler P."/>
            <person name="Weinmaier T."/>
            <person name="Penz T."/>
            <person name="Heinz E."/>
            <person name="Brunham R.C."/>
            <person name="Read T.D."/>
            <person name="Bavoil P.M."/>
            <person name="Sachse K."/>
            <person name="Kahane S."/>
            <person name="Friedman M.G."/>
            <person name="Rattei T."/>
            <person name="Myers G.S."/>
            <person name="Horn M."/>
        </authorList>
    </citation>
    <scope>NUCLEOTIDE SEQUENCE [LARGE SCALE GENOMIC DNA]</scope>
    <source>
        <strain evidence="6">ATCC VR-1471 / Z</strain>
    </source>
</reference>
<evidence type="ECO:0000256" key="2">
    <source>
        <dbReference type="ARBA" id="ARBA00022695"/>
    </source>
</evidence>
<evidence type="ECO:0008006" key="7">
    <source>
        <dbReference type="Google" id="ProtNLM"/>
    </source>
</evidence>
<dbReference type="SUPFAM" id="SSF52540">
    <property type="entry name" value="P-loop containing nucleoside triphosphate hydrolases"/>
    <property type="match status" value="1"/>
</dbReference>
<dbReference type="GO" id="GO:0006261">
    <property type="term" value="P:DNA-templated DNA replication"/>
    <property type="evidence" value="ECO:0007669"/>
    <property type="project" value="TreeGrafter"/>
</dbReference>
<keyword evidence="3" id="KW-0235">DNA replication</keyword>
<evidence type="ECO:0000256" key="3">
    <source>
        <dbReference type="ARBA" id="ARBA00022705"/>
    </source>
</evidence>
<keyword evidence="6" id="KW-1185">Reference proteome</keyword>
<dbReference type="RefSeq" id="WP_013943446.1">
    <property type="nucleotide sequence ID" value="NC_015713.1"/>
</dbReference>
<evidence type="ECO:0000313" key="5">
    <source>
        <dbReference type="EMBL" id="CCB88979.1"/>
    </source>
</evidence>
<evidence type="ECO:0000256" key="4">
    <source>
        <dbReference type="ARBA" id="ARBA00022932"/>
    </source>
</evidence>
<proteinExistence type="predicted"/>
<dbReference type="KEGG" id="sng:SNE_A11020"/>
<dbReference type="PANTHER" id="PTHR34388">
    <property type="entry name" value="DNA POLYMERASE III SUBUNIT DELTA"/>
    <property type="match status" value="1"/>
</dbReference>
<reference key="1">
    <citation type="journal article" date="2011" name="Mol. Biol. Evol.">
        <title>Unity in variety -- the pan-genome of the Chlamydiae.</title>
        <authorList>
            <person name="Collingro A."/>
            <person name="Tischler P."/>
            <person name="Weinmaier T."/>
            <person name="Penz T."/>
            <person name="Heinz E."/>
            <person name="Brunham R.C."/>
            <person name="Read T.D."/>
            <person name="Bavoil P.M."/>
            <person name="Sachse K."/>
            <person name="Kahane S."/>
            <person name="Friedman M.G."/>
            <person name="Rattei T."/>
            <person name="Myers G.S.A."/>
            <person name="Horn M."/>
        </authorList>
    </citation>
    <scope>NUCLEOTIDE SEQUENCE</scope>
    <source>
        <strain>Z</strain>
    </source>
</reference>
<dbReference type="InterPro" id="IPR005790">
    <property type="entry name" value="DNA_polIII_delta"/>
</dbReference>
<gene>
    <name evidence="5" type="ordered locus">SNE_A11020</name>
</gene>
<dbReference type="STRING" id="331113.SNE_A11020"/>
<accession>F8L865</accession>
<dbReference type="GO" id="GO:0009360">
    <property type="term" value="C:DNA polymerase III complex"/>
    <property type="evidence" value="ECO:0007669"/>
    <property type="project" value="TreeGrafter"/>
</dbReference>
<dbReference type="Gene3D" id="1.10.8.60">
    <property type="match status" value="1"/>
</dbReference>
<dbReference type="PANTHER" id="PTHR34388:SF1">
    <property type="entry name" value="DNA POLYMERASE III SUBUNIT DELTA"/>
    <property type="match status" value="1"/>
</dbReference>
<dbReference type="Proteomes" id="UP000000496">
    <property type="component" value="Chromosome gsn.131"/>
</dbReference>
<keyword evidence="1" id="KW-0808">Transferase</keyword>